<evidence type="ECO:0000256" key="1">
    <source>
        <dbReference type="ARBA" id="ARBA00009085"/>
    </source>
</evidence>
<dbReference type="GO" id="GO:0004843">
    <property type="term" value="F:cysteine-type deubiquitinase activity"/>
    <property type="evidence" value="ECO:0007669"/>
    <property type="project" value="UniProtKB-UniRule"/>
</dbReference>
<dbReference type="GO" id="GO:0006508">
    <property type="term" value="P:proteolysis"/>
    <property type="evidence" value="ECO:0007669"/>
    <property type="project" value="UniProtKB-KW"/>
</dbReference>
<evidence type="ECO:0000256" key="5">
    <source>
        <dbReference type="PROSITE-ProRule" id="PRU00502"/>
    </source>
</evidence>
<feature type="domain" description="UBP-type" evidence="9">
    <location>
        <begin position="1"/>
        <end position="115"/>
    </location>
</feature>
<evidence type="ECO:0000256" key="7">
    <source>
        <dbReference type="SAM" id="MobiDB-lite"/>
    </source>
</evidence>
<dbReference type="InterPro" id="IPR050164">
    <property type="entry name" value="Peptidase_C19"/>
</dbReference>
<name>A0A8N4IAU0_ELAGV</name>
<dbReference type="PANTHER" id="PTHR24006">
    <property type="entry name" value="UBIQUITIN CARBOXYL-TERMINAL HYDROLASE"/>
    <property type="match status" value="1"/>
</dbReference>
<evidence type="ECO:0000256" key="2">
    <source>
        <dbReference type="ARBA" id="ARBA00022723"/>
    </source>
</evidence>
<evidence type="ECO:0000256" key="6">
    <source>
        <dbReference type="RuleBase" id="RU366025"/>
    </source>
</evidence>
<dbReference type="Gene3D" id="3.90.70.10">
    <property type="entry name" value="Cysteine proteinases"/>
    <property type="match status" value="2"/>
</dbReference>
<dbReference type="InterPro" id="IPR013083">
    <property type="entry name" value="Znf_RING/FYVE/PHD"/>
</dbReference>
<dbReference type="Pfam" id="PF00443">
    <property type="entry name" value="UCH"/>
    <property type="match status" value="1"/>
</dbReference>
<dbReference type="InterPro" id="IPR028889">
    <property type="entry name" value="USP"/>
</dbReference>
<evidence type="ECO:0000313" key="11">
    <source>
        <dbReference type="RefSeq" id="XP_029122577.1"/>
    </source>
</evidence>
<dbReference type="KEGG" id="egu:105051207"/>
<dbReference type="OrthoDB" id="2020758at2759"/>
<keyword evidence="2" id="KW-0479">Metal-binding</keyword>
<dbReference type="GO" id="GO:0008270">
    <property type="term" value="F:zinc ion binding"/>
    <property type="evidence" value="ECO:0007669"/>
    <property type="project" value="UniProtKB-KW"/>
</dbReference>
<dbReference type="GO" id="GO:0016579">
    <property type="term" value="P:protein deubiquitination"/>
    <property type="evidence" value="ECO:0007669"/>
    <property type="project" value="InterPro"/>
</dbReference>
<dbReference type="AlphaFoldDB" id="A0A8N4IAU0"/>
<dbReference type="SUPFAM" id="SSF57850">
    <property type="entry name" value="RING/U-box"/>
    <property type="match status" value="1"/>
</dbReference>
<dbReference type="PROSITE" id="PS00972">
    <property type="entry name" value="USP_1"/>
    <property type="match status" value="1"/>
</dbReference>
<protein>
    <recommendedName>
        <fullName evidence="6">Ubiquitin carboxyl-terminal hydrolase</fullName>
        <ecNumber evidence="6">3.4.19.12</ecNumber>
    </recommendedName>
</protein>
<evidence type="ECO:0000256" key="4">
    <source>
        <dbReference type="ARBA" id="ARBA00022833"/>
    </source>
</evidence>
<dbReference type="PROSITE" id="PS00973">
    <property type="entry name" value="USP_2"/>
    <property type="match status" value="1"/>
</dbReference>
<evidence type="ECO:0000259" key="8">
    <source>
        <dbReference type="PROSITE" id="PS50235"/>
    </source>
</evidence>
<keyword evidence="6 11" id="KW-0378">Hydrolase</keyword>
<keyword evidence="3 5" id="KW-0863">Zinc-finger</keyword>
<dbReference type="PANTHER" id="PTHR24006:SF781">
    <property type="entry name" value="LD34905P"/>
    <property type="match status" value="1"/>
</dbReference>
<dbReference type="RefSeq" id="XP_029122577.1">
    <property type="nucleotide sequence ID" value="XM_029266744.1"/>
</dbReference>
<comment type="catalytic activity">
    <reaction evidence="6">
        <text>Thiol-dependent hydrolysis of ester, thioester, amide, peptide and isopeptide bonds formed by the C-terminal Gly of ubiquitin (a 76-residue protein attached to proteins as an intracellular targeting signal).</text>
        <dbReference type="EC" id="3.4.19.12"/>
    </reaction>
</comment>
<dbReference type="InterPro" id="IPR018200">
    <property type="entry name" value="USP_CS"/>
</dbReference>
<dbReference type="EC" id="3.4.19.12" evidence="6"/>
<evidence type="ECO:0000313" key="10">
    <source>
        <dbReference type="Proteomes" id="UP000504607"/>
    </source>
</evidence>
<feature type="region of interest" description="Disordered" evidence="7">
    <location>
        <begin position="590"/>
        <end position="624"/>
    </location>
</feature>
<dbReference type="PROSITE" id="PS50271">
    <property type="entry name" value="ZF_UBP"/>
    <property type="match status" value="1"/>
</dbReference>
<sequence length="933" mass="101933">MLCEECFLEVCGGETEENCEQIEKENGVVTWDPILDSRIIWVCLDCGRYFCGGLASGFQPHGHAHEHAVLKGHPWAARSDDPGLVWCFQCNSLVQIPEEGIEEAELMVEDEDAGCAGVVEPENETDDEPKDLIIGRRKAYVVRGLKNLGNTCFFNSVMQNILAMDAFRDHVLSSEWLFGPLAMEMKNLFLETTAAEDYALSPAALFGCICAKAPQFRGYQQQDSHELLRYLLDGLCTEEKIAATFVSSGGKDKTAANSEVTFVETIFGGKLSSTVSCVECGHTSTVYEPFLDLSLPLPAKKLPSKNVPLAVSNQSKSEGNGHERPGGENATEGSPAIKRQKAESFSPASECNESCIPPSEQPVSVAVEEALMRIKYDGLEGANSASQVCDVSIVQYVESGLFFQGENNSSCTSDSQTEICSKEKVTSLGFYGENSGRDENISSCIQDSGFIVLPYKKRDSTHTKINRMTQNQENVAFASATVKECSAQSTYACSGQVDLGVFSSVFDEPEITSDCKTGTATGEDVNIILCANSESNQNEVDDAGGVLSVESCLALFTKTELLSDEHAWHCEQCSGNSLLHNLGYKRSKSQAGTSLDQSEPLNSQVDGSEVRSKMASLSPETDNEKMALTPQNLVLNVETVVSACTTWDISQNALDRPGILDNKTCKYGQAGIGKSSESLDPILVDQTQCDVSQKDENFAESNYTSQYSSCPAAPETSLRESQGNLQSDSCSMNDQIYVSCGQPAQPPASSCWRDHPETMLQSSCDIDSFSEINQIGKNGLQLLGKVNATEDARGHELEPKSSKVKRDATIRVLISEAPPILTIHLKRFNQDANGHLNKLRGHVSFQEILDIRPYMDLRHAEKQRCYRLIGVVEHLGTMLGGHYVAYVRGETRQGKTKNCGSPAWFVASDDQVREVSLSEVLQSEAYILFYEIV</sequence>
<dbReference type="Pfam" id="PF02148">
    <property type="entry name" value="zf-UBP"/>
    <property type="match status" value="1"/>
</dbReference>
<feature type="domain" description="USP" evidence="8">
    <location>
        <begin position="143"/>
        <end position="933"/>
    </location>
</feature>
<evidence type="ECO:0000259" key="9">
    <source>
        <dbReference type="PROSITE" id="PS50271"/>
    </source>
</evidence>
<comment type="similarity">
    <text evidence="1 6">Belongs to the peptidase C19 family.</text>
</comment>
<accession>A0A8N4IAU0</accession>
<dbReference type="Proteomes" id="UP000504607">
    <property type="component" value="Chromosome 9"/>
</dbReference>
<evidence type="ECO:0000256" key="3">
    <source>
        <dbReference type="ARBA" id="ARBA00022771"/>
    </source>
</evidence>
<feature type="region of interest" description="Disordered" evidence="7">
    <location>
        <begin position="705"/>
        <end position="725"/>
    </location>
</feature>
<keyword evidence="6" id="KW-0833">Ubl conjugation pathway</keyword>
<dbReference type="GO" id="GO:0005634">
    <property type="term" value="C:nucleus"/>
    <property type="evidence" value="ECO:0007669"/>
    <property type="project" value="TreeGrafter"/>
</dbReference>
<proteinExistence type="inferred from homology"/>
<dbReference type="InterPro" id="IPR038765">
    <property type="entry name" value="Papain-like_cys_pep_sf"/>
</dbReference>
<comment type="function">
    <text evidence="6">Recognizes and hydrolyzes the peptide bond at the C-terminal Gly of ubiquitin. Involved in the processing of poly-ubiquitin precursors as well as that of ubiquitinated proteins.</text>
</comment>
<gene>
    <name evidence="11" type="primary">LOC105051207</name>
</gene>
<dbReference type="Gene3D" id="3.30.40.10">
    <property type="entry name" value="Zinc/RING finger domain, C3HC4 (zinc finger)"/>
    <property type="match status" value="1"/>
</dbReference>
<dbReference type="PROSITE" id="PS50235">
    <property type="entry name" value="USP_3"/>
    <property type="match status" value="1"/>
</dbReference>
<keyword evidence="6" id="KW-0788">Thiol protease</keyword>
<reference evidence="11" key="1">
    <citation type="submission" date="2025-08" db="UniProtKB">
        <authorList>
            <consortium name="RefSeq"/>
        </authorList>
    </citation>
    <scope>IDENTIFICATION</scope>
</reference>
<dbReference type="GO" id="GO:0005829">
    <property type="term" value="C:cytosol"/>
    <property type="evidence" value="ECO:0007669"/>
    <property type="project" value="TreeGrafter"/>
</dbReference>
<keyword evidence="10" id="KW-1185">Reference proteome</keyword>
<organism evidence="10 11">
    <name type="scientific">Elaeis guineensis var. tenera</name>
    <name type="common">Oil palm</name>
    <dbReference type="NCBI Taxonomy" id="51953"/>
    <lineage>
        <taxon>Eukaryota</taxon>
        <taxon>Viridiplantae</taxon>
        <taxon>Streptophyta</taxon>
        <taxon>Embryophyta</taxon>
        <taxon>Tracheophyta</taxon>
        <taxon>Spermatophyta</taxon>
        <taxon>Magnoliopsida</taxon>
        <taxon>Liliopsida</taxon>
        <taxon>Arecaceae</taxon>
        <taxon>Arecoideae</taxon>
        <taxon>Cocoseae</taxon>
        <taxon>Elaeidinae</taxon>
        <taxon>Elaeis</taxon>
    </lineage>
</organism>
<feature type="region of interest" description="Disordered" evidence="7">
    <location>
        <begin position="310"/>
        <end position="359"/>
    </location>
</feature>
<keyword evidence="6" id="KW-0645">Protease</keyword>
<dbReference type="InterPro" id="IPR001607">
    <property type="entry name" value="Znf_UBP"/>
</dbReference>
<dbReference type="InterPro" id="IPR001394">
    <property type="entry name" value="Peptidase_C19_UCH"/>
</dbReference>
<dbReference type="SUPFAM" id="SSF54001">
    <property type="entry name" value="Cysteine proteinases"/>
    <property type="match status" value="1"/>
</dbReference>
<feature type="compositionally biased region" description="Polar residues" evidence="7">
    <location>
        <begin position="590"/>
        <end position="606"/>
    </location>
</feature>
<keyword evidence="4" id="KW-0862">Zinc</keyword>